<sequence length="290" mass="30134">MCVSEPAPIAEGMARLQEAFRNGTSPYMPGCLGGVDLGVDLGPLLDLTASSCGSELRAAAASAAAEPAPNPTGAALEQQVALDLTASSAAPSPRTAGATDAIDLIEQQTLLTNSAADLPTKNCHSHLLTPGLKLQELLDYPLQLLAPPVDGPPPSSRGTPNPGGNGGTASETLEQRLSRVIGAQFNSIQHDMQQHITASMSAAMAHAQQELVSSMQIQLAPTVARLTAAQADARRQQAASSSEAIDVARLATWDRPTNPQLFSVLKQESFVLRLSLALSVIPWSVPQVLG</sequence>
<evidence type="ECO:0000313" key="2">
    <source>
        <dbReference type="EMBL" id="CAK0840033.1"/>
    </source>
</evidence>
<organism evidence="2 3">
    <name type="scientific">Prorocentrum cordatum</name>
    <dbReference type="NCBI Taxonomy" id="2364126"/>
    <lineage>
        <taxon>Eukaryota</taxon>
        <taxon>Sar</taxon>
        <taxon>Alveolata</taxon>
        <taxon>Dinophyceae</taxon>
        <taxon>Prorocentrales</taxon>
        <taxon>Prorocentraceae</taxon>
        <taxon>Prorocentrum</taxon>
    </lineage>
</organism>
<proteinExistence type="predicted"/>
<name>A0ABN9T4S9_9DINO</name>
<comment type="caution">
    <text evidence="2">The sequence shown here is derived from an EMBL/GenBank/DDBJ whole genome shotgun (WGS) entry which is preliminary data.</text>
</comment>
<protein>
    <submittedName>
        <fullName evidence="2">Uncharacterized protein</fullName>
    </submittedName>
</protein>
<gene>
    <name evidence="2" type="ORF">PCOR1329_LOCUS35568</name>
</gene>
<evidence type="ECO:0000256" key="1">
    <source>
        <dbReference type="SAM" id="MobiDB-lite"/>
    </source>
</evidence>
<dbReference type="EMBL" id="CAUYUJ010014344">
    <property type="protein sequence ID" value="CAK0840033.1"/>
    <property type="molecule type" value="Genomic_DNA"/>
</dbReference>
<accession>A0ABN9T4S9</accession>
<evidence type="ECO:0000313" key="3">
    <source>
        <dbReference type="Proteomes" id="UP001189429"/>
    </source>
</evidence>
<keyword evidence="3" id="KW-1185">Reference proteome</keyword>
<feature type="region of interest" description="Disordered" evidence="1">
    <location>
        <begin position="144"/>
        <end position="170"/>
    </location>
</feature>
<reference evidence="2" key="1">
    <citation type="submission" date="2023-10" db="EMBL/GenBank/DDBJ databases">
        <authorList>
            <person name="Chen Y."/>
            <person name="Shah S."/>
            <person name="Dougan E. K."/>
            <person name="Thang M."/>
            <person name="Chan C."/>
        </authorList>
    </citation>
    <scope>NUCLEOTIDE SEQUENCE [LARGE SCALE GENOMIC DNA]</scope>
</reference>
<dbReference type="Proteomes" id="UP001189429">
    <property type="component" value="Unassembled WGS sequence"/>
</dbReference>